<dbReference type="Pfam" id="PF08818">
    <property type="entry name" value="DUF1801"/>
    <property type="match status" value="1"/>
</dbReference>
<evidence type="ECO:0000313" key="2">
    <source>
        <dbReference type="EMBL" id="PRY78217.1"/>
    </source>
</evidence>
<dbReference type="EMBL" id="PVTP01000004">
    <property type="protein sequence ID" value="PRY78217.1"/>
    <property type="molecule type" value="Genomic_DNA"/>
</dbReference>
<organism evidence="2 3">
    <name type="scientific">Yoonia maritima</name>
    <dbReference type="NCBI Taxonomy" id="1435347"/>
    <lineage>
        <taxon>Bacteria</taxon>
        <taxon>Pseudomonadati</taxon>
        <taxon>Pseudomonadota</taxon>
        <taxon>Alphaproteobacteria</taxon>
        <taxon>Rhodobacterales</taxon>
        <taxon>Paracoccaceae</taxon>
        <taxon>Yoonia</taxon>
    </lineage>
</organism>
<gene>
    <name evidence="2" type="ORF">CLV80_104182</name>
</gene>
<dbReference type="RefSeq" id="WP_106356530.1">
    <property type="nucleotide sequence ID" value="NZ_PVTP01000004.1"/>
</dbReference>
<accession>A0A2T0W0D4</accession>
<dbReference type="AlphaFoldDB" id="A0A2T0W0D4"/>
<reference evidence="2 3" key="1">
    <citation type="submission" date="2018-03" db="EMBL/GenBank/DDBJ databases">
        <title>Genomic Encyclopedia of Archaeal and Bacterial Type Strains, Phase II (KMG-II): from individual species to whole genera.</title>
        <authorList>
            <person name="Goeker M."/>
        </authorList>
    </citation>
    <scope>NUCLEOTIDE SEQUENCE [LARGE SCALE GENOMIC DNA]</scope>
    <source>
        <strain evidence="2 3">DSM 101533</strain>
    </source>
</reference>
<keyword evidence="3" id="KW-1185">Reference proteome</keyword>
<dbReference type="InterPro" id="IPR014922">
    <property type="entry name" value="YdhG-like"/>
</dbReference>
<dbReference type="OrthoDB" id="328972at2"/>
<sequence length="131" mass="14353">MKPITDPKVQAAYDAFPADARASAIILRDLIFQVAKDIPKVGTLTETLKWGQPSYLTATSKSGTTLRIGATKTGGCAIYAHCATNVISTYADTFPDLDQIEGNRAVHFKHSQDIVPDRIKLLIRHALTYHL</sequence>
<protein>
    <submittedName>
        <fullName evidence="2">Uncharacterized protein DUF1801</fullName>
    </submittedName>
</protein>
<dbReference type="SUPFAM" id="SSF159888">
    <property type="entry name" value="YdhG-like"/>
    <property type="match status" value="1"/>
</dbReference>
<name>A0A2T0W0D4_9RHOB</name>
<feature type="domain" description="YdhG-like" evidence="1">
    <location>
        <begin position="25"/>
        <end position="127"/>
    </location>
</feature>
<dbReference type="Proteomes" id="UP000238007">
    <property type="component" value="Unassembled WGS sequence"/>
</dbReference>
<evidence type="ECO:0000259" key="1">
    <source>
        <dbReference type="Pfam" id="PF08818"/>
    </source>
</evidence>
<proteinExistence type="predicted"/>
<comment type="caution">
    <text evidence="2">The sequence shown here is derived from an EMBL/GenBank/DDBJ whole genome shotgun (WGS) entry which is preliminary data.</text>
</comment>
<evidence type="ECO:0000313" key="3">
    <source>
        <dbReference type="Proteomes" id="UP000238007"/>
    </source>
</evidence>